<evidence type="ECO:0000313" key="3">
    <source>
        <dbReference type="Proteomes" id="UP000004699"/>
    </source>
</evidence>
<keyword evidence="1" id="KW-0472">Membrane</keyword>
<accession>B8KRR1</accession>
<keyword evidence="3" id="KW-1185">Reference proteome</keyword>
<reference evidence="3" key="1">
    <citation type="journal article" date="2013" name="BMC Microbiol.">
        <title>Taxonomy and evolution of bacteriochlorophyll a-containing members of the OM60/NOR5 clade of marine gammaproteobacteria: description of Luminiphilus syltensis gen. nov., sp. nov., reclassification of Haliea rubra as Pseudohaliea rubra gen. nov., comb. nov., and emendation of Chromatocurvus halotolerans.</title>
        <authorList>
            <person name="Spring S."/>
            <person name="Riedel T."/>
            <person name="Sproer C."/>
            <person name="Yan S."/>
            <person name="Harder J."/>
            <person name="Fuchs B.M."/>
        </authorList>
    </citation>
    <scope>NUCLEOTIDE SEQUENCE [LARGE SCALE GENOMIC DNA]</scope>
    <source>
        <strain evidence="3">NOR51-B</strain>
    </source>
</reference>
<keyword evidence="2" id="KW-0489">Methyltransferase</keyword>
<organism evidence="2 3">
    <name type="scientific">Luminiphilus syltensis NOR5-1B</name>
    <dbReference type="NCBI Taxonomy" id="565045"/>
    <lineage>
        <taxon>Bacteria</taxon>
        <taxon>Pseudomonadati</taxon>
        <taxon>Pseudomonadota</taxon>
        <taxon>Gammaproteobacteria</taxon>
        <taxon>Cellvibrionales</taxon>
        <taxon>Halieaceae</taxon>
        <taxon>Luminiphilus</taxon>
    </lineage>
</organism>
<feature type="transmembrane region" description="Helical" evidence="1">
    <location>
        <begin position="12"/>
        <end position="31"/>
    </location>
</feature>
<dbReference type="Gene3D" id="3.40.50.150">
    <property type="entry name" value="Vaccinia Virus protein VP39"/>
    <property type="match status" value="1"/>
</dbReference>
<keyword evidence="2" id="KW-0808">Transferase</keyword>
<dbReference type="Proteomes" id="UP000004699">
    <property type="component" value="Unassembled WGS sequence"/>
</dbReference>
<sequence>MAKSIGGGWVKTVNFGIAAMAMAGVMVSFSARAEFDWQTALNGEHRSAAAIARNEHRHPQETLEFFGLEPGMTVLEVYPGGGWYTSVLAPLMKGQGTLIAGHFDPNGGGYPRKSLGGFLKTLSAHHGVYSEVVVSAVQPPIATGRIEAESVDLAVAFRNVHSWINSGHVNAFFEEIYDTLKPGGVFGLVQHRGADDLPMAASGDLGYVAEPVVIELAKAAGFELEASSDINANPKDTADYPQGVWALPPSLDGAETAEQKEAMLAIGESDRMTLRFVKPAE</sequence>
<name>B8KRR1_9GAMM</name>
<dbReference type="PIRSF" id="PIRSF031679">
    <property type="entry name" value="Mtase_Alr7345_prd"/>
    <property type="match status" value="1"/>
</dbReference>
<keyword evidence="1" id="KW-1133">Transmembrane helix</keyword>
<dbReference type="HOGENOM" id="CLU_072291_0_0_6"/>
<dbReference type="SUPFAM" id="SSF53335">
    <property type="entry name" value="S-adenosyl-L-methionine-dependent methyltransferases"/>
    <property type="match status" value="1"/>
</dbReference>
<keyword evidence="1" id="KW-0812">Transmembrane</keyword>
<dbReference type="AlphaFoldDB" id="B8KRR1"/>
<evidence type="ECO:0000256" key="1">
    <source>
        <dbReference type="SAM" id="Phobius"/>
    </source>
</evidence>
<dbReference type="GO" id="GO:0008168">
    <property type="term" value="F:methyltransferase activity"/>
    <property type="evidence" value="ECO:0007669"/>
    <property type="project" value="UniProtKB-KW"/>
</dbReference>
<gene>
    <name evidence="2" type="ORF">NOR51B_2555</name>
</gene>
<dbReference type="GO" id="GO:0032259">
    <property type="term" value="P:methylation"/>
    <property type="evidence" value="ECO:0007669"/>
    <property type="project" value="UniProtKB-KW"/>
</dbReference>
<evidence type="ECO:0000313" key="2">
    <source>
        <dbReference type="EMBL" id="EED36603.1"/>
    </source>
</evidence>
<proteinExistence type="predicted"/>
<dbReference type="EMBL" id="DS999411">
    <property type="protein sequence ID" value="EED36603.1"/>
    <property type="molecule type" value="Genomic_DNA"/>
</dbReference>
<dbReference type="STRING" id="565045.NOR51B_2555"/>
<protein>
    <submittedName>
        <fullName evidence="2">O-methyltransferase</fullName>
    </submittedName>
</protein>
<dbReference type="InterPro" id="IPR029063">
    <property type="entry name" value="SAM-dependent_MTases_sf"/>
</dbReference>
<dbReference type="eggNOG" id="COG4798">
    <property type="taxonomic scope" value="Bacteria"/>
</dbReference>
<dbReference type="InterPro" id="IPR016980">
    <property type="entry name" value="S-AdoMet-dep_MeTrfase_Alr7345"/>
</dbReference>